<name>A0A1F5RXX1_9BACT</name>
<dbReference type="EMBL" id="MFFX01000037">
    <property type="protein sequence ID" value="OGF18901.1"/>
    <property type="molecule type" value="Genomic_DNA"/>
</dbReference>
<evidence type="ECO:0000313" key="8">
    <source>
        <dbReference type="EMBL" id="OGF18901.1"/>
    </source>
</evidence>
<dbReference type="PANTHER" id="PTHR31157">
    <property type="entry name" value="SCP DOMAIN-CONTAINING PROTEIN"/>
    <property type="match status" value="1"/>
</dbReference>
<dbReference type="PANTHER" id="PTHR31157:SF1">
    <property type="entry name" value="SCP DOMAIN-CONTAINING PROTEIN"/>
    <property type="match status" value="1"/>
</dbReference>
<feature type="transmembrane region" description="Helical" evidence="6">
    <location>
        <begin position="122"/>
        <end position="145"/>
    </location>
</feature>
<accession>A0A1F5RXX1</accession>
<evidence type="ECO:0000313" key="9">
    <source>
        <dbReference type="Proteomes" id="UP000178682"/>
    </source>
</evidence>
<evidence type="ECO:0000256" key="3">
    <source>
        <dbReference type="ARBA" id="ARBA00022729"/>
    </source>
</evidence>
<feature type="transmembrane region" description="Helical" evidence="6">
    <location>
        <begin position="447"/>
        <end position="471"/>
    </location>
</feature>
<dbReference type="InterPro" id="IPR035940">
    <property type="entry name" value="CAP_sf"/>
</dbReference>
<comment type="subcellular location">
    <subcellularLocation>
        <location evidence="1">Secreted</location>
    </subcellularLocation>
</comment>
<evidence type="ECO:0000259" key="7">
    <source>
        <dbReference type="Pfam" id="PF00188"/>
    </source>
</evidence>
<organism evidence="8 9">
    <name type="scientific">Candidatus Falkowbacteria bacterium RIFCSPLOWO2_12_FULL_45_10</name>
    <dbReference type="NCBI Taxonomy" id="1797990"/>
    <lineage>
        <taxon>Bacteria</taxon>
        <taxon>Candidatus Falkowiibacteriota</taxon>
    </lineage>
</organism>
<keyword evidence="6" id="KW-0472">Membrane</keyword>
<feature type="region of interest" description="Disordered" evidence="5">
    <location>
        <begin position="1"/>
        <end position="22"/>
    </location>
</feature>
<keyword evidence="6" id="KW-0812">Transmembrane</keyword>
<protein>
    <recommendedName>
        <fullName evidence="7">SCP domain-containing protein</fullName>
    </recommendedName>
</protein>
<dbReference type="Proteomes" id="UP000178682">
    <property type="component" value="Unassembled WGS sequence"/>
</dbReference>
<keyword evidence="2" id="KW-0964">Secreted</keyword>
<dbReference type="Pfam" id="PF00188">
    <property type="entry name" value="CAP"/>
    <property type="match status" value="1"/>
</dbReference>
<evidence type="ECO:0000256" key="5">
    <source>
        <dbReference type="SAM" id="MobiDB-lite"/>
    </source>
</evidence>
<feature type="compositionally biased region" description="Basic residues" evidence="5">
    <location>
        <begin position="1"/>
        <end position="21"/>
    </location>
</feature>
<reference evidence="8 9" key="1">
    <citation type="journal article" date="2016" name="Nat. Commun.">
        <title>Thousands of microbial genomes shed light on interconnected biogeochemical processes in an aquifer system.</title>
        <authorList>
            <person name="Anantharaman K."/>
            <person name="Brown C.T."/>
            <person name="Hug L.A."/>
            <person name="Sharon I."/>
            <person name="Castelle C.J."/>
            <person name="Probst A.J."/>
            <person name="Thomas B.C."/>
            <person name="Singh A."/>
            <person name="Wilkins M.J."/>
            <person name="Karaoz U."/>
            <person name="Brodie E.L."/>
            <person name="Williams K.H."/>
            <person name="Hubbard S.S."/>
            <person name="Banfield J.F."/>
        </authorList>
    </citation>
    <scope>NUCLEOTIDE SEQUENCE [LARGE SCALE GENOMIC DNA]</scope>
</reference>
<evidence type="ECO:0000256" key="4">
    <source>
        <dbReference type="ARBA" id="ARBA00022837"/>
    </source>
</evidence>
<sequence>MDKTMKKKAKLSAKKRARKSSKQVDFLKLLDSDADGLSDAAEKKLGTDPLSDDTDRDRLSDLAEVKVYHTNPLDPDTDKDGISDAQEVRLGFDPNSPNPWKDIFWPYAGNSYKPFLLHTKRAVFYSAFFLLLKGMAIGFVGLLPLQAFMMPDVLAQERDKILTLVRQVRREQTGGDLTANEKLATSAQSKAEDMVNYQYFSHTGPESHDLIYWLKKVDYQYRFAGENLAMGFNDAQSVVRAWVKSPLHYKNIIDQDFSEAGLGVDSGEYQGRQVIFIANHFGAPLSITAGNKKPADAKKFPATPDKQPRRVLGEKLDAAGGTNADEAIYQQERSYVLWKYDGEQTTFTAKAYLKGEITEAVVYLDDYQIILRPDGAEPDLYAGALTVNKPIDNFFQVVINPALIIKNKEGVTLTAAIPWYQVKSITPRLLTRYQAAKTMLPRSATPLFLMTRLIFGLALVIFSAVLLLTIFIKVKKQYPHVIIQTLAVIGLLAVLISI</sequence>
<feature type="transmembrane region" description="Helical" evidence="6">
    <location>
        <begin position="478"/>
        <end position="496"/>
    </location>
</feature>
<dbReference type="CDD" id="cd05379">
    <property type="entry name" value="CAP_bacterial"/>
    <property type="match status" value="1"/>
</dbReference>
<gene>
    <name evidence="8" type="ORF">A3G56_03520</name>
</gene>
<evidence type="ECO:0000256" key="2">
    <source>
        <dbReference type="ARBA" id="ARBA00022525"/>
    </source>
</evidence>
<dbReference type="AlphaFoldDB" id="A0A1F5RXX1"/>
<keyword evidence="6" id="KW-1133">Transmembrane helix</keyword>
<dbReference type="InterPro" id="IPR014044">
    <property type="entry name" value="CAP_dom"/>
</dbReference>
<evidence type="ECO:0000256" key="6">
    <source>
        <dbReference type="SAM" id="Phobius"/>
    </source>
</evidence>
<proteinExistence type="predicted"/>
<evidence type="ECO:0000256" key="1">
    <source>
        <dbReference type="ARBA" id="ARBA00004613"/>
    </source>
</evidence>
<keyword evidence="4" id="KW-0106">Calcium</keyword>
<keyword evidence="3" id="KW-0732">Signal</keyword>
<dbReference type="InterPro" id="IPR059100">
    <property type="entry name" value="TSP3_bac"/>
</dbReference>
<dbReference type="Gene3D" id="3.40.33.10">
    <property type="entry name" value="CAP"/>
    <property type="match status" value="1"/>
</dbReference>
<dbReference type="SUPFAM" id="SSF55797">
    <property type="entry name" value="PR-1-like"/>
    <property type="match status" value="1"/>
</dbReference>
<comment type="caution">
    <text evidence="8">The sequence shown here is derived from an EMBL/GenBank/DDBJ whole genome shotgun (WGS) entry which is preliminary data.</text>
</comment>
<feature type="domain" description="SCP" evidence="7">
    <location>
        <begin position="164"/>
        <end position="274"/>
    </location>
</feature>
<dbReference type="Pfam" id="PF18884">
    <property type="entry name" value="TSP3_bac"/>
    <property type="match status" value="3"/>
</dbReference>